<gene>
    <name evidence="6" type="ORF">B0I35DRAFT_450765</name>
</gene>
<feature type="compositionally biased region" description="Basic and acidic residues" evidence="3">
    <location>
        <begin position="19"/>
        <end position="28"/>
    </location>
</feature>
<accession>A0A8K0WR63</accession>
<dbReference type="GO" id="GO:0006338">
    <property type="term" value="P:chromatin remodeling"/>
    <property type="evidence" value="ECO:0007669"/>
    <property type="project" value="TreeGrafter"/>
</dbReference>
<dbReference type="Pfam" id="PF17035">
    <property type="entry name" value="BET"/>
    <property type="match status" value="1"/>
</dbReference>
<evidence type="ECO:0000256" key="2">
    <source>
        <dbReference type="PROSITE-ProRule" id="PRU00035"/>
    </source>
</evidence>
<dbReference type="SMART" id="SM00297">
    <property type="entry name" value="BROMO"/>
    <property type="match status" value="2"/>
</dbReference>
<dbReference type="EMBL" id="JAGPNK010000006">
    <property type="protein sequence ID" value="KAH7319639.1"/>
    <property type="molecule type" value="Genomic_DNA"/>
</dbReference>
<proteinExistence type="predicted"/>
<protein>
    <recommendedName>
        <fullName evidence="8">Bromo domain-containing protein</fullName>
    </recommendedName>
</protein>
<dbReference type="PROSITE" id="PS50014">
    <property type="entry name" value="BROMODOMAIN_2"/>
    <property type="match status" value="2"/>
</dbReference>
<evidence type="ECO:0000259" key="5">
    <source>
        <dbReference type="PROSITE" id="PS51525"/>
    </source>
</evidence>
<dbReference type="GO" id="GO:0005634">
    <property type="term" value="C:nucleus"/>
    <property type="evidence" value="ECO:0007669"/>
    <property type="project" value="TreeGrafter"/>
</dbReference>
<feature type="domain" description="Bromo" evidence="4">
    <location>
        <begin position="495"/>
        <end position="567"/>
    </location>
</feature>
<evidence type="ECO:0000256" key="3">
    <source>
        <dbReference type="SAM" id="MobiDB-lite"/>
    </source>
</evidence>
<organism evidence="6 7">
    <name type="scientific">Stachybotrys elegans</name>
    <dbReference type="NCBI Taxonomy" id="80388"/>
    <lineage>
        <taxon>Eukaryota</taxon>
        <taxon>Fungi</taxon>
        <taxon>Dikarya</taxon>
        <taxon>Ascomycota</taxon>
        <taxon>Pezizomycotina</taxon>
        <taxon>Sordariomycetes</taxon>
        <taxon>Hypocreomycetidae</taxon>
        <taxon>Hypocreales</taxon>
        <taxon>Stachybotryaceae</taxon>
        <taxon>Stachybotrys</taxon>
    </lineage>
</organism>
<dbReference type="GO" id="GO:0000785">
    <property type="term" value="C:chromatin"/>
    <property type="evidence" value="ECO:0007669"/>
    <property type="project" value="TreeGrafter"/>
</dbReference>
<feature type="compositionally biased region" description="Low complexity" evidence="3">
    <location>
        <begin position="1"/>
        <end position="13"/>
    </location>
</feature>
<comment type="caution">
    <text evidence="6">The sequence shown here is derived from an EMBL/GenBank/DDBJ whole genome shotgun (WGS) entry which is preliminary data.</text>
</comment>
<keyword evidence="7" id="KW-1185">Reference proteome</keyword>
<keyword evidence="1 2" id="KW-0103">Bromodomain</keyword>
<dbReference type="InterPro" id="IPR027353">
    <property type="entry name" value="NET_dom"/>
</dbReference>
<feature type="compositionally biased region" description="Acidic residues" evidence="3">
    <location>
        <begin position="608"/>
        <end position="625"/>
    </location>
</feature>
<dbReference type="InterPro" id="IPR050935">
    <property type="entry name" value="Bromo_chromatin_reader"/>
</dbReference>
<reference evidence="6" key="1">
    <citation type="journal article" date="2021" name="Nat. Commun.">
        <title>Genetic determinants of endophytism in the Arabidopsis root mycobiome.</title>
        <authorList>
            <person name="Mesny F."/>
            <person name="Miyauchi S."/>
            <person name="Thiergart T."/>
            <person name="Pickel B."/>
            <person name="Atanasova L."/>
            <person name="Karlsson M."/>
            <person name="Huettel B."/>
            <person name="Barry K.W."/>
            <person name="Haridas S."/>
            <person name="Chen C."/>
            <person name="Bauer D."/>
            <person name="Andreopoulos W."/>
            <person name="Pangilinan J."/>
            <person name="LaButti K."/>
            <person name="Riley R."/>
            <person name="Lipzen A."/>
            <person name="Clum A."/>
            <person name="Drula E."/>
            <person name="Henrissat B."/>
            <person name="Kohler A."/>
            <person name="Grigoriev I.V."/>
            <person name="Martin F.M."/>
            <person name="Hacquard S."/>
        </authorList>
    </citation>
    <scope>NUCLEOTIDE SEQUENCE</scope>
    <source>
        <strain evidence="6">MPI-CAGE-CH-0235</strain>
    </source>
</reference>
<dbReference type="Gene3D" id="1.20.1270.220">
    <property type="match status" value="1"/>
</dbReference>
<dbReference type="CDD" id="cd04369">
    <property type="entry name" value="Bromodomain"/>
    <property type="match status" value="1"/>
</dbReference>
<dbReference type="Pfam" id="PF00439">
    <property type="entry name" value="Bromodomain"/>
    <property type="match status" value="2"/>
</dbReference>
<feature type="domain" description="NET" evidence="5">
    <location>
        <begin position="722"/>
        <end position="803"/>
    </location>
</feature>
<dbReference type="PANTHER" id="PTHR22880:SF225">
    <property type="entry name" value="BROMODOMAIN-CONTAINING PROTEIN BET-1-RELATED"/>
    <property type="match status" value="1"/>
</dbReference>
<feature type="compositionally biased region" description="Low complexity" evidence="3">
    <location>
        <begin position="708"/>
        <end position="731"/>
    </location>
</feature>
<sequence length="887" mass="95197">MASPNPDAPAPSAKTPETAPDKESKSEVNGHASASPAAPAVSNGTPDESKKASNGSPTPAGKPIVNGNGTTEGHGAESEKDTKPASPVAADETNPNTEAPTTEKKTDEAAAPGSPEDPEEASKPSDEASKDAKDKATSTEKESTLDVEMKDGPADAPNGVGHADDGDAAPPASEAEVQPASLSQLAIDSTEAATSPIEPSTEISMTDAPAAKLSREREEDFTGEPAPKRAKTEPKEEEEASVSVKTSPSGLNDVQSPADLPNWRDQETNRRHISEHQRREMRKIIDRVKKTKSGGSFRDSVQKLWPGLWDAYTLKIDRPMDLGALNRNAKDPAGPYVSFNDFRKDLGLIFENALTFNGPGHEVTLAALATIKIIWEEIIVIPEEEPAKPKHIPKPKPLRESRVAPPAEPVPRKQSTGPAASPVGDSVVAKPPPAAPATTADARRPSMASDLDRPKRTVRAPKPKDIDYSTKASRKKLKPELQFAEEVLGELMNPKNAHINGFFMEAVDAEGLNIPHYYAIVKKPMHLSKVQQMLSSGEIASLKDFDKNVRLIISNCWLFNGDPDQGNPVSLFAQQLEQLYNSQMKGKDAWLAKYAKSIAPPASVSNASDDEEDEEDDAGTEESFDSYEKAVRDLELQMHQESNELLKLFTPEKPEAHKITIQQSLLKTIQDELLKTKTALAERRQKQGQSGKKSSKSSKAKASGGGSRKSLGQGQPPKKSGGSKKAAPKKQLTGADKEAIAAAIGELDYPHLDKAIDIIKRDTGQAENTDGELELDIDQISVDALLALWQLLKKVVPGFGKDTAANPPSPEISRATPSKSAPKSAPKSKKNKPMSAKEQEARISQLRALEQLYTKGDKEEATSPSGPAAQGPTPTNESSDESDSEEE</sequence>
<evidence type="ECO:0008006" key="8">
    <source>
        <dbReference type="Google" id="ProtNLM"/>
    </source>
</evidence>
<dbReference type="InterPro" id="IPR036427">
    <property type="entry name" value="Bromodomain-like_sf"/>
</dbReference>
<dbReference type="PROSITE" id="PS51525">
    <property type="entry name" value="NET"/>
    <property type="match status" value="1"/>
</dbReference>
<feature type="region of interest" description="Disordered" evidence="3">
    <location>
        <begin position="682"/>
        <end position="735"/>
    </location>
</feature>
<feature type="compositionally biased region" description="Basic and acidic residues" evidence="3">
    <location>
        <begin position="74"/>
        <end position="83"/>
    </location>
</feature>
<dbReference type="PANTHER" id="PTHR22880">
    <property type="entry name" value="FALZ-RELATED BROMODOMAIN-CONTAINING PROTEINS"/>
    <property type="match status" value="1"/>
</dbReference>
<evidence type="ECO:0000259" key="4">
    <source>
        <dbReference type="PROSITE" id="PS50014"/>
    </source>
</evidence>
<feature type="compositionally biased region" description="Basic and acidic residues" evidence="3">
    <location>
        <begin position="120"/>
        <end position="153"/>
    </location>
</feature>
<dbReference type="AlphaFoldDB" id="A0A8K0WR63"/>
<dbReference type="Proteomes" id="UP000813444">
    <property type="component" value="Unassembled WGS sequence"/>
</dbReference>
<dbReference type="OrthoDB" id="784962at2759"/>
<name>A0A8K0WR63_9HYPO</name>
<dbReference type="SUPFAM" id="SSF47370">
    <property type="entry name" value="Bromodomain"/>
    <property type="match status" value="2"/>
</dbReference>
<feature type="region of interest" description="Disordered" evidence="3">
    <location>
        <begin position="601"/>
        <end position="625"/>
    </location>
</feature>
<dbReference type="InterPro" id="IPR001487">
    <property type="entry name" value="Bromodomain"/>
</dbReference>
<feature type="compositionally biased region" description="Polar residues" evidence="3">
    <location>
        <begin position="243"/>
        <end position="255"/>
    </location>
</feature>
<feature type="region of interest" description="Disordered" evidence="3">
    <location>
        <begin position="387"/>
        <end position="464"/>
    </location>
</feature>
<feature type="domain" description="Bromo" evidence="4">
    <location>
        <begin position="289"/>
        <end position="364"/>
    </location>
</feature>
<dbReference type="Gene3D" id="1.20.920.10">
    <property type="entry name" value="Bromodomain-like"/>
    <property type="match status" value="2"/>
</dbReference>
<evidence type="ECO:0000256" key="1">
    <source>
        <dbReference type="ARBA" id="ARBA00023117"/>
    </source>
</evidence>
<feature type="region of interest" description="Disordered" evidence="3">
    <location>
        <begin position="799"/>
        <end position="887"/>
    </location>
</feature>
<evidence type="ECO:0000313" key="6">
    <source>
        <dbReference type="EMBL" id="KAH7319639.1"/>
    </source>
</evidence>
<feature type="compositionally biased region" description="Polar residues" evidence="3">
    <location>
        <begin position="180"/>
        <end position="204"/>
    </location>
</feature>
<feature type="compositionally biased region" description="Basic and acidic residues" evidence="3">
    <location>
        <begin position="213"/>
        <end position="234"/>
    </location>
</feature>
<feature type="compositionally biased region" description="Acidic residues" evidence="3">
    <location>
        <begin position="878"/>
        <end position="887"/>
    </location>
</feature>
<feature type="compositionally biased region" description="Polar residues" evidence="3">
    <location>
        <begin position="42"/>
        <end position="57"/>
    </location>
</feature>
<dbReference type="GO" id="GO:0006355">
    <property type="term" value="P:regulation of DNA-templated transcription"/>
    <property type="evidence" value="ECO:0007669"/>
    <property type="project" value="TreeGrafter"/>
</dbReference>
<feature type="compositionally biased region" description="Low complexity" evidence="3">
    <location>
        <begin position="813"/>
        <end position="825"/>
    </location>
</feature>
<dbReference type="InterPro" id="IPR038336">
    <property type="entry name" value="NET_sf"/>
</dbReference>
<feature type="region of interest" description="Disordered" evidence="3">
    <location>
        <begin position="1"/>
        <end position="266"/>
    </location>
</feature>
<evidence type="ECO:0000313" key="7">
    <source>
        <dbReference type="Proteomes" id="UP000813444"/>
    </source>
</evidence>